<evidence type="ECO:0000313" key="3">
    <source>
        <dbReference type="Proteomes" id="UP000028568"/>
    </source>
</evidence>
<protein>
    <submittedName>
        <fullName evidence="2">Membrane protein</fullName>
    </submittedName>
</protein>
<sequence>MNKAVEQASNALGQGFSAMVWHQVLVGLGFILLGLVLSLLVWVLVKKFHVPFNHPTAFVVYSIMLVSIVASFIWGGLHVINPEYYAILELKGFIK</sequence>
<dbReference type="GeneID" id="22276591"/>
<keyword evidence="1" id="KW-1133">Transmembrane helix</keyword>
<organism evidence="2 3">
    <name type="scientific">Staphylococcus phage Team1</name>
    <dbReference type="NCBI Taxonomy" id="1262512"/>
    <lineage>
        <taxon>Viruses</taxon>
        <taxon>Duplodnaviria</taxon>
        <taxon>Heunggongvirae</taxon>
        <taxon>Uroviricota</taxon>
        <taxon>Caudoviricetes</taxon>
        <taxon>Herelleviridae</taxon>
        <taxon>Twortvirinae</taxon>
        <taxon>Kayvirus</taxon>
        <taxon>Kayvirus G1</taxon>
    </lineage>
</organism>
<keyword evidence="1" id="KW-0472">Membrane</keyword>
<dbReference type="Proteomes" id="UP000028568">
    <property type="component" value="Segment"/>
</dbReference>
<feature type="transmembrane region" description="Helical" evidence="1">
    <location>
        <begin position="20"/>
        <end position="45"/>
    </location>
</feature>
<dbReference type="KEGG" id="vg:22276591"/>
<dbReference type="EMBL" id="KC012913">
    <property type="protein sequence ID" value="AFX93445.1"/>
    <property type="molecule type" value="Genomic_DNA"/>
</dbReference>
<proteinExistence type="predicted"/>
<accession>A0A075BF54</accession>
<name>A0A075BF54_9CAUD</name>
<evidence type="ECO:0000313" key="2">
    <source>
        <dbReference type="EMBL" id="AFX93445.1"/>
    </source>
</evidence>
<evidence type="ECO:0000256" key="1">
    <source>
        <dbReference type="SAM" id="Phobius"/>
    </source>
</evidence>
<reference evidence="2 3" key="1">
    <citation type="journal article" date="2014" name="PLoS ONE">
        <title>Improving the Safety of Staphylococcus aureus Polyvalent Phages by Their Production on a Staphylococcus xylosus Strain.</title>
        <authorList>
            <person name="El Haddad L."/>
            <person name="Ben Abdallah N."/>
            <person name="Plante P.L."/>
            <person name="Dumaresq J."/>
            <person name="Katsarava R."/>
            <person name="Labrie S."/>
            <person name="Corbeil J."/>
            <person name="St-Gelais D."/>
            <person name="Moineau S."/>
        </authorList>
    </citation>
    <scope>NUCLEOTIDE SEQUENCE [LARGE SCALE GENOMIC DNA]</scope>
</reference>
<feature type="transmembrane region" description="Helical" evidence="1">
    <location>
        <begin position="57"/>
        <end position="80"/>
    </location>
</feature>
<keyword evidence="1" id="KW-0812">Transmembrane</keyword>
<dbReference type="RefSeq" id="YP_009098328.1">
    <property type="nucleotide sequence ID" value="NC_025417.1"/>
</dbReference>